<evidence type="ECO:0000313" key="3">
    <source>
        <dbReference type="EMBL" id="MCF2533822.1"/>
    </source>
</evidence>
<dbReference type="Proteomes" id="UP001165378">
    <property type="component" value="Unassembled WGS sequence"/>
</dbReference>
<dbReference type="PRINTS" id="PR01438">
    <property type="entry name" value="UNVRSLSTRESS"/>
</dbReference>
<gene>
    <name evidence="3" type="ORF">LZ495_42310</name>
</gene>
<sequence length="306" mass="32908">MTEQNAPKARGHVVVAVDGSPAADNAVDWAADEAALRGVDLEILHAWEWKAYEASEWYGFILHNQGTETVQAAAERARRRRPEVKVTTTVEHGQAADILTGAAERAGLLVMGNRGRGGFAGLLLGSVGRAVAAEGRGPLLVVRSGTDGSAQPPFDEDYFRIDTRPVVVGVSGEWCRPAVEAAFAEAAARKQRLHAVHAWSFPDLPVYGVAAQPGPTAEAIRTCQQNGEAILSRTLSEVRDHYKDVLVDEDVVNRRRAHAMVEASKGASMVVIATRHREGRVGRHLGPVTHALLHHAHAPVLLVPVD</sequence>
<dbReference type="PANTHER" id="PTHR46268">
    <property type="entry name" value="STRESS RESPONSE PROTEIN NHAX"/>
    <property type="match status" value="1"/>
</dbReference>
<comment type="caution">
    <text evidence="3">The sequence shown here is derived from an EMBL/GenBank/DDBJ whole genome shotgun (WGS) entry which is preliminary data.</text>
</comment>
<organism evidence="3 4">
    <name type="scientific">Yinghuangia soli</name>
    <dbReference type="NCBI Taxonomy" id="2908204"/>
    <lineage>
        <taxon>Bacteria</taxon>
        <taxon>Bacillati</taxon>
        <taxon>Actinomycetota</taxon>
        <taxon>Actinomycetes</taxon>
        <taxon>Kitasatosporales</taxon>
        <taxon>Streptomycetaceae</taxon>
        <taxon>Yinghuangia</taxon>
    </lineage>
</organism>
<dbReference type="Pfam" id="PF00582">
    <property type="entry name" value="Usp"/>
    <property type="match status" value="2"/>
</dbReference>
<dbReference type="InterPro" id="IPR006016">
    <property type="entry name" value="UspA"/>
</dbReference>
<dbReference type="PANTHER" id="PTHR46268:SF6">
    <property type="entry name" value="UNIVERSAL STRESS PROTEIN UP12"/>
    <property type="match status" value="1"/>
</dbReference>
<dbReference type="InterPro" id="IPR014729">
    <property type="entry name" value="Rossmann-like_a/b/a_fold"/>
</dbReference>
<comment type="similarity">
    <text evidence="1">Belongs to the universal stress protein A family.</text>
</comment>
<proteinExistence type="inferred from homology"/>
<dbReference type="Gene3D" id="3.40.50.620">
    <property type="entry name" value="HUPs"/>
    <property type="match status" value="2"/>
</dbReference>
<name>A0AA41U795_9ACTN</name>
<accession>A0AA41U795</accession>
<feature type="domain" description="UspA" evidence="2">
    <location>
        <begin position="164"/>
        <end position="304"/>
    </location>
</feature>
<evidence type="ECO:0000256" key="1">
    <source>
        <dbReference type="ARBA" id="ARBA00008791"/>
    </source>
</evidence>
<protein>
    <submittedName>
        <fullName evidence="3">Universal stress protein</fullName>
    </submittedName>
</protein>
<dbReference type="SUPFAM" id="SSF52402">
    <property type="entry name" value="Adenine nucleotide alpha hydrolases-like"/>
    <property type="match status" value="2"/>
</dbReference>
<dbReference type="EMBL" id="JAKFHA010000061">
    <property type="protein sequence ID" value="MCF2533822.1"/>
    <property type="molecule type" value="Genomic_DNA"/>
</dbReference>
<dbReference type="InterPro" id="IPR006015">
    <property type="entry name" value="Universal_stress_UspA"/>
</dbReference>
<feature type="domain" description="UspA" evidence="2">
    <location>
        <begin position="12"/>
        <end position="143"/>
    </location>
</feature>
<dbReference type="AlphaFoldDB" id="A0AA41U795"/>
<reference evidence="3" key="1">
    <citation type="submission" date="2022-01" db="EMBL/GenBank/DDBJ databases">
        <title>Genome-Based Taxonomic Classification of the Phylum Actinobacteria.</title>
        <authorList>
            <person name="Gao Y."/>
        </authorList>
    </citation>
    <scope>NUCLEOTIDE SEQUENCE</scope>
    <source>
        <strain evidence="3">KLBMP 8922</strain>
    </source>
</reference>
<keyword evidence="4" id="KW-1185">Reference proteome</keyword>
<dbReference type="RefSeq" id="WP_235058587.1">
    <property type="nucleotide sequence ID" value="NZ_JAKFHA010000061.1"/>
</dbReference>
<evidence type="ECO:0000259" key="2">
    <source>
        <dbReference type="Pfam" id="PF00582"/>
    </source>
</evidence>
<evidence type="ECO:0000313" key="4">
    <source>
        <dbReference type="Proteomes" id="UP001165378"/>
    </source>
</evidence>